<evidence type="ECO:0000313" key="2">
    <source>
        <dbReference type="Proteomes" id="UP000186736"/>
    </source>
</evidence>
<dbReference type="RefSeq" id="WP_178391958.1">
    <property type="nucleotide sequence ID" value="NZ_MKZO01000006.1"/>
</dbReference>
<dbReference type="EMBL" id="MKZO01000006">
    <property type="protein sequence ID" value="OLS64387.1"/>
    <property type="molecule type" value="Genomic_DNA"/>
</dbReference>
<organism evidence="1 2">
    <name type="scientific">Pseudomonas putida</name>
    <name type="common">Arthrobacter siderocapsulatus</name>
    <dbReference type="NCBI Taxonomy" id="303"/>
    <lineage>
        <taxon>Bacteria</taxon>
        <taxon>Pseudomonadati</taxon>
        <taxon>Pseudomonadota</taxon>
        <taxon>Gammaproteobacteria</taxon>
        <taxon>Pseudomonadales</taxon>
        <taxon>Pseudomonadaceae</taxon>
        <taxon>Pseudomonas</taxon>
    </lineage>
</organism>
<sequence>MDVSSGRTQQTFSAPDWITVLTGRWAREHGILDNDSAGPIKVETLFERVEEDVPGSRSLLVTQWKRLYELVRERLDARSGLHHATVLRADDAAIEQEVLGTWRRCQPQLAFIHLDAVDQAGHRGAFDVGDAGYAAAVRETDGRLRRLWESALNVSPGPERLVIVVSDHGGMGNGHGRYSEAERMAPVLVVMPAGHSAVGVRDLVGVGRVVLEFLRGG</sequence>
<proteinExistence type="predicted"/>
<dbReference type="Pfam" id="PF01663">
    <property type="entry name" value="Phosphodiest"/>
    <property type="match status" value="1"/>
</dbReference>
<gene>
    <name evidence="1" type="ORF">PSEMO_06720</name>
</gene>
<accession>A0A1Q9RAI7</accession>
<dbReference type="SUPFAM" id="SSF53649">
    <property type="entry name" value="Alkaline phosphatase-like"/>
    <property type="match status" value="1"/>
</dbReference>
<dbReference type="Proteomes" id="UP000186736">
    <property type="component" value="Unassembled WGS sequence"/>
</dbReference>
<evidence type="ECO:0000313" key="1">
    <source>
        <dbReference type="EMBL" id="OLS64387.1"/>
    </source>
</evidence>
<reference evidence="1 2" key="1">
    <citation type="submission" date="2016-10" db="EMBL/GenBank/DDBJ databases">
        <title>Genome Sequence of Pseudomonas putida GM4FR.</title>
        <authorList>
            <person name="Poehlein A."/>
            <person name="Wemheuer F."/>
            <person name="Hollensteiner J."/>
            <person name="Wemheuer B."/>
        </authorList>
    </citation>
    <scope>NUCLEOTIDE SEQUENCE [LARGE SCALE GENOMIC DNA]</scope>
    <source>
        <strain evidence="1 2">GM4FR</strain>
    </source>
</reference>
<evidence type="ECO:0008006" key="3">
    <source>
        <dbReference type="Google" id="ProtNLM"/>
    </source>
</evidence>
<name>A0A1Q9RAI7_PSEPU</name>
<comment type="caution">
    <text evidence="1">The sequence shown here is derived from an EMBL/GenBank/DDBJ whole genome shotgun (WGS) entry which is preliminary data.</text>
</comment>
<dbReference type="Gene3D" id="3.40.720.10">
    <property type="entry name" value="Alkaline Phosphatase, subunit A"/>
    <property type="match status" value="1"/>
</dbReference>
<protein>
    <recommendedName>
        <fullName evidence="3">Type I phosphodiesterase/nucleotide pyrophosphatase</fullName>
    </recommendedName>
</protein>
<dbReference type="AlphaFoldDB" id="A0A1Q9RAI7"/>
<dbReference type="InterPro" id="IPR002591">
    <property type="entry name" value="Phosphodiest/P_Trfase"/>
</dbReference>
<dbReference type="InterPro" id="IPR017850">
    <property type="entry name" value="Alkaline_phosphatase_core_sf"/>
</dbReference>